<dbReference type="Proteomes" id="UP000645828">
    <property type="component" value="Unassembled WGS sequence"/>
</dbReference>
<dbReference type="AlphaFoldDB" id="A0A811YIU6"/>
<comment type="caution">
    <text evidence="3">The sequence shown here is derived from an EMBL/GenBank/DDBJ whole genome shotgun (WGS) entry which is preliminary data.</text>
</comment>
<feature type="chain" id="PRO_5032559506" evidence="2">
    <location>
        <begin position="19"/>
        <end position="258"/>
    </location>
</feature>
<feature type="signal peptide" evidence="2">
    <location>
        <begin position="1"/>
        <end position="18"/>
    </location>
</feature>
<keyword evidence="4" id="KW-1185">Reference proteome</keyword>
<evidence type="ECO:0000256" key="2">
    <source>
        <dbReference type="SAM" id="SignalP"/>
    </source>
</evidence>
<keyword evidence="2" id="KW-0732">Signal</keyword>
<protein>
    <submittedName>
        <fullName evidence="3">(raccoon dog) hypothetical protein</fullName>
    </submittedName>
</protein>
<feature type="region of interest" description="Disordered" evidence="1">
    <location>
        <begin position="151"/>
        <end position="214"/>
    </location>
</feature>
<gene>
    <name evidence="3" type="ORF">NYPRO_LOCUS10268</name>
</gene>
<feature type="region of interest" description="Disordered" evidence="1">
    <location>
        <begin position="52"/>
        <end position="86"/>
    </location>
</feature>
<organism evidence="3 4">
    <name type="scientific">Nyctereutes procyonoides</name>
    <name type="common">Raccoon dog</name>
    <name type="synonym">Canis procyonoides</name>
    <dbReference type="NCBI Taxonomy" id="34880"/>
    <lineage>
        <taxon>Eukaryota</taxon>
        <taxon>Metazoa</taxon>
        <taxon>Chordata</taxon>
        <taxon>Craniata</taxon>
        <taxon>Vertebrata</taxon>
        <taxon>Euteleostomi</taxon>
        <taxon>Mammalia</taxon>
        <taxon>Eutheria</taxon>
        <taxon>Laurasiatheria</taxon>
        <taxon>Carnivora</taxon>
        <taxon>Caniformia</taxon>
        <taxon>Canidae</taxon>
        <taxon>Nyctereutes</taxon>
    </lineage>
</organism>
<sequence length="258" mass="26749">MALIFLGLHIICILLTNGRNTDKVIWGEENILNLLFQRWKPRGTVVYGPALPTISPRTSAPGPSRLGGRPGGGGRDPGPAPSLSRFQGCSRIGKGKMKTEATLLAHSDDPPRSLRLCARMGSAAKASSSAGEGLLPARGLCCGPIAHSGAVSRPPCPAEAGSRPSSDPPREPSAGRGFGGGSPASASAPSSDPDPDPDPEGLAESGTGRSQRLFSLGPHRGLVVRRRRAESLSLGRISALRTCRGGWILKNLLDTSTS</sequence>
<dbReference type="EMBL" id="CAJHUB010000678">
    <property type="protein sequence ID" value="CAD7677470.1"/>
    <property type="molecule type" value="Genomic_DNA"/>
</dbReference>
<proteinExistence type="predicted"/>
<name>A0A811YIU6_NYCPR</name>
<evidence type="ECO:0000313" key="4">
    <source>
        <dbReference type="Proteomes" id="UP000645828"/>
    </source>
</evidence>
<evidence type="ECO:0000256" key="1">
    <source>
        <dbReference type="SAM" id="MobiDB-lite"/>
    </source>
</evidence>
<reference evidence="3" key="1">
    <citation type="submission" date="2020-12" db="EMBL/GenBank/DDBJ databases">
        <authorList>
            <consortium name="Molecular Ecology Group"/>
        </authorList>
    </citation>
    <scope>NUCLEOTIDE SEQUENCE</scope>
    <source>
        <strain evidence="3">TBG_1078</strain>
    </source>
</reference>
<accession>A0A811YIU6</accession>
<evidence type="ECO:0000313" key="3">
    <source>
        <dbReference type="EMBL" id="CAD7677470.1"/>
    </source>
</evidence>